<dbReference type="OrthoDB" id="10301131at2759"/>
<reference evidence="2" key="1">
    <citation type="submission" date="2018-08" db="EMBL/GenBank/DDBJ databases">
        <authorList>
            <person name="Rossello M."/>
        </authorList>
    </citation>
    <scope>NUCLEOTIDE SEQUENCE [LARGE SCALE GENOMIC DNA]</scope>
    <source>
        <strain evidence="2">cv. Chinese Spring</strain>
    </source>
</reference>
<evidence type="ECO:0000256" key="1">
    <source>
        <dbReference type="SAM" id="SignalP"/>
    </source>
</evidence>
<reference evidence="2" key="2">
    <citation type="submission" date="2018-10" db="UniProtKB">
        <authorList>
            <consortium name="EnsemblPlants"/>
        </authorList>
    </citation>
    <scope>IDENTIFICATION</scope>
</reference>
<protein>
    <recommendedName>
        <fullName evidence="4">Embryo surrounding factor 1 brassicaceae domain-containing protein</fullName>
    </recommendedName>
</protein>
<evidence type="ECO:0000313" key="2">
    <source>
        <dbReference type="EnsemblPlants" id="TraesCS2A02G011800.1"/>
    </source>
</evidence>
<evidence type="ECO:0008006" key="4">
    <source>
        <dbReference type="Google" id="ProtNLM"/>
    </source>
</evidence>
<evidence type="ECO:0000313" key="3">
    <source>
        <dbReference type="Proteomes" id="UP000019116"/>
    </source>
</evidence>
<dbReference type="Gramene" id="TraesCS2A03G0024800.1">
    <property type="protein sequence ID" value="TraesCS2A03G0024800.1.CDS"/>
    <property type="gene ID" value="TraesCS2A03G0024800"/>
</dbReference>
<keyword evidence="1" id="KW-0732">Signal</keyword>
<dbReference type="Proteomes" id="UP000019116">
    <property type="component" value="Chromosome 2A"/>
</dbReference>
<dbReference type="Gramene" id="TraesARI2A03G00588510.1">
    <property type="protein sequence ID" value="TraesARI2A03G00588510.1"/>
    <property type="gene ID" value="TraesARI2A03G00588510"/>
</dbReference>
<keyword evidence="3" id="KW-1185">Reference proteome</keyword>
<dbReference type="SMR" id="A0A3B6APC5"/>
<organism evidence="2">
    <name type="scientific">Triticum aestivum</name>
    <name type="common">Wheat</name>
    <dbReference type="NCBI Taxonomy" id="4565"/>
    <lineage>
        <taxon>Eukaryota</taxon>
        <taxon>Viridiplantae</taxon>
        <taxon>Streptophyta</taxon>
        <taxon>Embryophyta</taxon>
        <taxon>Tracheophyta</taxon>
        <taxon>Spermatophyta</taxon>
        <taxon>Magnoliopsida</taxon>
        <taxon>Liliopsida</taxon>
        <taxon>Poales</taxon>
        <taxon>Poaceae</taxon>
        <taxon>BOP clade</taxon>
        <taxon>Pooideae</taxon>
        <taxon>Triticodae</taxon>
        <taxon>Triticeae</taxon>
        <taxon>Triticinae</taxon>
        <taxon>Triticum</taxon>
    </lineage>
</organism>
<dbReference type="Gramene" id="TraesCLE_scaffold_005275_01G000300.1">
    <property type="protein sequence ID" value="TraesCLE_scaffold_005275_01G000300.1"/>
    <property type="gene ID" value="TraesCLE_scaffold_005275_01G000300"/>
</dbReference>
<sequence>MDKHTIRILALALLSLHLMFSATIVQCRTIADLHDEKINFPNGLCGKNKLCTTEYCYCCLIYDRCYLTIDACKEHCDNPPLSSSENFQAAETATATMTPAPLPTA</sequence>
<dbReference type="AlphaFoldDB" id="A0A3B6APC5"/>
<proteinExistence type="predicted"/>
<dbReference type="Gramene" id="TraesWEE_scaffold_035499_01G000300.1">
    <property type="protein sequence ID" value="TraesWEE_scaffold_035499_01G000300.1"/>
    <property type="gene ID" value="TraesWEE_scaffold_035499_01G000300"/>
</dbReference>
<dbReference type="Gramene" id="TraesPARA_EIv1.0_0463210.1">
    <property type="protein sequence ID" value="TraesPARA_EIv1.0_0463210.1.CDS"/>
    <property type="gene ID" value="TraesPARA_EIv1.0_0463210"/>
</dbReference>
<dbReference type="Gramene" id="TraesCS2A02G011800.1">
    <property type="protein sequence ID" value="TraesCS2A02G011800.1"/>
    <property type="gene ID" value="TraesCS2A02G011800"/>
</dbReference>
<accession>A0A3B6APC5</accession>
<dbReference type="Gramene" id="TraesROB_scaffold_027393_01G000100.1">
    <property type="protein sequence ID" value="TraesROB_scaffold_027393_01G000100.1"/>
    <property type="gene ID" value="TraesROB_scaffold_027393_01G000100"/>
</dbReference>
<feature type="chain" id="PRO_5043170877" description="Embryo surrounding factor 1 brassicaceae domain-containing protein" evidence="1">
    <location>
        <begin position="28"/>
        <end position="105"/>
    </location>
</feature>
<feature type="signal peptide" evidence="1">
    <location>
        <begin position="1"/>
        <end position="27"/>
    </location>
</feature>
<dbReference type="EnsemblPlants" id="TraesCS2A02G011800.1">
    <property type="protein sequence ID" value="TraesCS2A02G011800.1"/>
    <property type="gene ID" value="TraesCS2A02G011800"/>
</dbReference>
<name>A0A3B6APC5_WHEAT</name>